<feature type="transmembrane region" description="Helical" evidence="1">
    <location>
        <begin position="87"/>
        <end position="105"/>
    </location>
</feature>
<keyword evidence="1" id="KW-1133">Transmembrane helix</keyword>
<dbReference type="GO" id="GO:0005886">
    <property type="term" value="C:plasma membrane"/>
    <property type="evidence" value="ECO:0007669"/>
    <property type="project" value="TreeGrafter"/>
</dbReference>
<dbReference type="PANTHER" id="PTHR34989:SF1">
    <property type="entry name" value="PROTEIN HDED"/>
    <property type="match status" value="1"/>
</dbReference>
<organism evidence="2 3">
    <name type="scientific">Acetobacter garciniae</name>
    <dbReference type="NCBI Taxonomy" id="2817435"/>
    <lineage>
        <taxon>Bacteria</taxon>
        <taxon>Pseudomonadati</taxon>
        <taxon>Pseudomonadota</taxon>
        <taxon>Alphaproteobacteria</taxon>
        <taxon>Acetobacterales</taxon>
        <taxon>Acetobacteraceae</taxon>
        <taxon>Acetobacter</taxon>
    </lineage>
</organism>
<name>A0A939HMF8_9PROT</name>
<reference evidence="2" key="1">
    <citation type="submission" date="2021-03" db="EMBL/GenBank/DDBJ databases">
        <title>The complete genome sequence of Acetobacter sp. TBRC 12339.</title>
        <authorList>
            <person name="Charoenyingcharoen P."/>
            <person name="Yukphan P."/>
        </authorList>
    </citation>
    <scope>NUCLEOTIDE SEQUENCE</scope>
    <source>
        <strain evidence="2">TBRC 12339</strain>
    </source>
</reference>
<feature type="transmembrane region" description="Helical" evidence="1">
    <location>
        <begin position="7"/>
        <end position="31"/>
    </location>
</feature>
<protein>
    <submittedName>
        <fullName evidence="2">HdeD family acid-resistance protein</fullName>
    </submittedName>
</protein>
<evidence type="ECO:0000256" key="1">
    <source>
        <dbReference type="SAM" id="Phobius"/>
    </source>
</evidence>
<dbReference type="AlphaFoldDB" id="A0A939HMF8"/>
<dbReference type="InterPro" id="IPR052712">
    <property type="entry name" value="Acid_resist_chaperone_HdeD"/>
</dbReference>
<feature type="transmembrane region" description="Helical" evidence="1">
    <location>
        <begin position="63"/>
        <end position="81"/>
    </location>
</feature>
<keyword evidence="1" id="KW-0472">Membrane</keyword>
<feature type="transmembrane region" description="Helical" evidence="1">
    <location>
        <begin position="117"/>
        <end position="140"/>
    </location>
</feature>
<dbReference type="RefSeq" id="WP_207844685.1">
    <property type="nucleotide sequence ID" value="NZ_JAFVMH010000001.1"/>
</dbReference>
<dbReference type="Pfam" id="PF03729">
    <property type="entry name" value="DUF308"/>
    <property type="match status" value="1"/>
</dbReference>
<evidence type="ECO:0000313" key="2">
    <source>
        <dbReference type="EMBL" id="MBO1324022.1"/>
    </source>
</evidence>
<evidence type="ECO:0000313" key="3">
    <source>
        <dbReference type="Proteomes" id="UP000664073"/>
    </source>
</evidence>
<accession>A0A939HMF8</accession>
<gene>
    <name evidence="2" type="ORF">J2D77_02475</name>
</gene>
<sequence length="182" mass="19244">MPSANKWALFTTIGILLIILGFVAAIDAVFVTLASTIFIGVLLIMAGIMQGVHAFAVRDWSGFLFSLLGGVLYVIAGGVLIEEPVSGSVALTLFAAVCFVVIGVIRSVMALQHRELAGWGIVLGSGLISLLVGLCLYFTLPWSALWLIGTFVAIELMASGIGWVQFGLALRRMLPPPSLPQA</sequence>
<keyword evidence="1" id="KW-0812">Transmembrane</keyword>
<dbReference type="Proteomes" id="UP000664073">
    <property type="component" value="Unassembled WGS sequence"/>
</dbReference>
<dbReference type="InterPro" id="IPR005325">
    <property type="entry name" value="DUF308_memb"/>
</dbReference>
<feature type="transmembrane region" description="Helical" evidence="1">
    <location>
        <begin position="146"/>
        <end position="170"/>
    </location>
</feature>
<proteinExistence type="predicted"/>
<dbReference type="PANTHER" id="PTHR34989">
    <property type="entry name" value="PROTEIN HDED"/>
    <property type="match status" value="1"/>
</dbReference>
<feature type="transmembrane region" description="Helical" evidence="1">
    <location>
        <begin position="37"/>
        <end position="56"/>
    </location>
</feature>
<keyword evidence="3" id="KW-1185">Reference proteome</keyword>
<comment type="caution">
    <text evidence="2">The sequence shown here is derived from an EMBL/GenBank/DDBJ whole genome shotgun (WGS) entry which is preliminary data.</text>
</comment>
<dbReference type="EMBL" id="JAFVMH010000001">
    <property type="protein sequence ID" value="MBO1324022.1"/>
    <property type="molecule type" value="Genomic_DNA"/>
</dbReference>